<protein>
    <submittedName>
        <fullName evidence="1">Uncharacterized protein</fullName>
    </submittedName>
</protein>
<proteinExistence type="predicted"/>
<gene>
    <name evidence="1" type="ORF">ATK36_1382</name>
</gene>
<dbReference type="AlphaFoldDB" id="A0A2A9F5G8"/>
<accession>A0A2A9F5G8</accession>
<evidence type="ECO:0000313" key="1">
    <source>
        <dbReference type="EMBL" id="PFG46408.1"/>
    </source>
</evidence>
<keyword evidence="2" id="KW-1185">Reference proteome</keyword>
<organism evidence="1 2">
    <name type="scientific">Amycolatopsis sulphurea</name>
    <dbReference type="NCBI Taxonomy" id="76022"/>
    <lineage>
        <taxon>Bacteria</taxon>
        <taxon>Bacillati</taxon>
        <taxon>Actinomycetota</taxon>
        <taxon>Actinomycetes</taxon>
        <taxon>Pseudonocardiales</taxon>
        <taxon>Pseudonocardiaceae</taxon>
        <taxon>Amycolatopsis</taxon>
    </lineage>
</organism>
<dbReference type="Proteomes" id="UP000243542">
    <property type="component" value="Unassembled WGS sequence"/>
</dbReference>
<dbReference type="EMBL" id="PDJK01000002">
    <property type="protein sequence ID" value="PFG46408.1"/>
    <property type="molecule type" value="Genomic_DNA"/>
</dbReference>
<reference evidence="1 2" key="1">
    <citation type="submission" date="2017-10" db="EMBL/GenBank/DDBJ databases">
        <title>Sequencing the genomes of 1000 actinobacteria strains.</title>
        <authorList>
            <person name="Klenk H.-P."/>
        </authorList>
    </citation>
    <scope>NUCLEOTIDE SEQUENCE [LARGE SCALE GENOMIC DNA]</scope>
    <source>
        <strain evidence="1 2">DSM 46092</strain>
    </source>
</reference>
<dbReference type="RefSeq" id="WP_170069648.1">
    <property type="nucleotide sequence ID" value="NZ_JBIAKZ010000008.1"/>
</dbReference>
<name>A0A2A9F5G8_9PSEU</name>
<evidence type="ECO:0000313" key="2">
    <source>
        <dbReference type="Proteomes" id="UP000243542"/>
    </source>
</evidence>
<sequence length="52" mass="5518">MNEISFADTGEQFADRAGAGFGELAADELRETRTPSLLSSGFICTLTAECNC</sequence>
<comment type="caution">
    <text evidence="1">The sequence shown here is derived from an EMBL/GenBank/DDBJ whole genome shotgun (WGS) entry which is preliminary data.</text>
</comment>